<dbReference type="EMBL" id="BGPR01003453">
    <property type="protein sequence ID" value="GBM88317.1"/>
    <property type="molecule type" value="Genomic_DNA"/>
</dbReference>
<dbReference type="AlphaFoldDB" id="A0A4Y2JE36"/>
<evidence type="ECO:0000313" key="2">
    <source>
        <dbReference type="Proteomes" id="UP000499080"/>
    </source>
</evidence>
<dbReference type="Proteomes" id="UP000499080">
    <property type="component" value="Unassembled WGS sequence"/>
</dbReference>
<dbReference type="OrthoDB" id="8068582at2759"/>
<reference evidence="1 2" key="1">
    <citation type="journal article" date="2019" name="Sci. Rep.">
        <title>Orb-weaving spider Araneus ventricosus genome elucidates the spidroin gene catalogue.</title>
        <authorList>
            <person name="Kono N."/>
            <person name="Nakamura H."/>
            <person name="Ohtoshi R."/>
            <person name="Moran D.A.P."/>
            <person name="Shinohara A."/>
            <person name="Yoshida Y."/>
            <person name="Fujiwara M."/>
            <person name="Mori M."/>
            <person name="Tomita M."/>
            <person name="Arakawa K."/>
        </authorList>
    </citation>
    <scope>NUCLEOTIDE SEQUENCE [LARGE SCALE GENOMIC DNA]</scope>
</reference>
<evidence type="ECO:0000313" key="1">
    <source>
        <dbReference type="EMBL" id="GBM88317.1"/>
    </source>
</evidence>
<gene>
    <name evidence="1" type="ORF">AVEN_198147_1</name>
</gene>
<organism evidence="1 2">
    <name type="scientific">Araneus ventricosus</name>
    <name type="common">Orbweaver spider</name>
    <name type="synonym">Epeira ventricosa</name>
    <dbReference type="NCBI Taxonomy" id="182803"/>
    <lineage>
        <taxon>Eukaryota</taxon>
        <taxon>Metazoa</taxon>
        <taxon>Ecdysozoa</taxon>
        <taxon>Arthropoda</taxon>
        <taxon>Chelicerata</taxon>
        <taxon>Arachnida</taxon>
        <taxon>Araneae</taxon>
        <taxon>Araneomorphae</taxon>
        <taxon>Entelegynae</taxon>
        <taxon>Araneoidea</taxon>
        <taxon>Araneidae</taxon>
        <taxon>Araneus</taxon>
    </lineage>
</organism>
<sequence>MSDFAALSKCRRGGPPPPRFSCTSSPNVFSILFTVLRSKEEDVPYYIDLSEGWVNRDFVNAFREYLTLILKKAVDMCRATEPSTLQAQVYFTEERSIDGIKRFTPSPEVNPRAIGQANKFRQPTKRQESSGRNCQYCGSRHVPFRYPAYGKQCRSFGKQNHFSRACKSQSVNQVCQNSPKELTNSANSCKYPPEQFFFSTVGLILCHPLGKLFY</sequence>
<comment type="caution">
    <text evidence="1">The sequence shown here is derived from an EMBL/GenBank/DDBJ whole genome shotgun (WGS) entry which is preliminary data.</text>
</comment>
<accession>A0A4Y2JE36</accession>
<name>A0A4Y2JE36_ARAVE</name>
<proteinExistence type="predicted"/>
<protein>
    <submittedName>
        <fullName evidence="1">Uncharacterized protein</fullName>
    </submittedName>
</protein>
<keyword evidence="2" id="KW-1185">Reference proteome</keyword>